<dbReference type="EMBL" id="JAAXKY010000001">
    <property type="protein sequence ID" value="NMH75662.1"/>
    <property type="molecule type" value="Genomic_DNA"/>
</dbReference>
<dbReference type="InterPro" id="IPR036390">
    <property type="entry name" value="WH_DNA-bd_sf"/>
</dbReference>
<accession>A0ABX1R5J1</accession>
<evidence type="ECO:0000313" key="6">
    <source>
        <dbReference type="EMBL" id="NMH75662.1"/>
    </source>
</evidence>
<proteinExistence type="inferred from homology"/>
<dbReference type="SUPFAM" id="SSF46785">
    <property type="entry name" value="Winged helix' DNA-binding domain"/>
    <property type="match status" value="1"/>
</dbReference>
<evidence type="ECO:0000256" key="2">
    <source>
        <dbReference type="ARBA" id="ARBA00023015"/>
    </source>
</evidence>
<keyword evidence="3" id="KW-0238">DNA-binding</keyword>
<evidence type="ECO:0000313" key="7">
    <source>
        <dbReference type="Proteomes" id="UP001296706"/>
    </source>
</evidence>
<dbReference type="Pfam" id="PF00126">
    <property type="entry name" value="HTH_1"/>
    <property type="match status" value="1"/>
</dbReference>
<feature type="domain" description="HTH lysR-type" evidence="5">
    <location>
        <begin position="3"/>
        <end position="60"/>
    </location>
</feature>
<dbReference type="InterPro" id="IPR036388">
    <property type="entry name" value="WH-like_DNA-bd_sf"/>
</dbReference>
<dbReference type="InterPro" id="IPR005119">
    <property type="entry name" value="LysR_subst-bd"/>
</dbReference>
<dbReference type="Gene3D" id="3.40.190.290">
    <property type="match status" value="1"/>
</dbReference>
<dbReference type="PRINTS" id="PR00039">
    <property type="entry name" value="HTHLYSR"/>
</dbReference>
<evidence type="ECO:0000256" key="4">
    <source>
        <dbReference type="ARBA" id="ARBA00023163"/>
    </source>
</evidence>
<keyword evidence="2" id="KW-0805">Transcription regulation</keyword>
<dbReference type="PANTHER" id="PTHR30346">
    <property type="entry name" value="TRANSCRIPTIONAL DUAL REGULATOR HCAR-RELATED"/>
    <property type="match status" value="1"/>
</dbReference>
<dbReference type="SUPFAM" id="SSF53850">
    <property type="entry name" value="Periplasmic binding protein-like II"/>
    <property type="match status" value="1"/>
</dbReference>
<dbReference type="Proteomes" id="UP001296706">
    <property type="component" value="Unassembled WGS sequence"/>
</dbReference>
<gene>
    <name evidence="6" type="ORF">HF577_00800</name>
</gene>
<evidence type="ECO:0000256" key="1">
    <source>
        <dbReference type="ARBA" id="ARBA00009437"/>
    </source>
</evidence>
<protein>
    <submittedName>
        <fullName evidence="6">LysR family transcriptional regulator</fullName>
    </submittedName>
</protein>
<evidence type="ECO:0000259" key="5">
    <source>
        <dbReference type="PROSITE" id="PS50931"/>
    </source>
</evidence>
<dbReference type="InterPro" id="IPR000847">
    <property type="entry name" value="LysR_HTH_N"/>
</dbReference>
<comment type="caution">
    <text evidence="6">The sequence shown here is derived from an EMBL/GenBank/DDBJ whole genome shotgun (WGS) entry which is preliminary data.</text>
</comment>
<dbReference type="PANTHER" id="PTHR30346:SF28">
    <property type="entry name" value="HTH-TYPE TRANSCRIPTIONAL REGULATOR CYNR"/>
    <property type="match status" value="1"/>
</dbReference>
<dbReference type="Gene3D" id="1.10.10.10">
    <property type="entry name" value="Winged helix-like DNA-binding domain superfamily/Winged helix DNA-binding domain"/>
    <property type="match status" value="1"/>
</dbReference>
<keyword evidence="4" id="KW-0804">Transcription</keyword>
<keyword evidence="7" id="KW-1185">Reference proteome</keyword>
<dbReference type="PROSITE" id="PS50931">
    <property type="entry name" value="HTH_LYSR"/>
    <property type="match status" value="1"/>
</dbReference>
<name>A0ABX1R5J1_9PSEU</name>
<evidence type="ECO:0000256" key="3">
    <source>
        <dbReference type="ARBA" id="ARBA00023125"/>
    </source>
</evidence>
<reference evidence="6 7" key="1">
    <citation type="submission" date="2020-04" db="EMBL/GenBank/DDBJ databases">
        <authorList>
            <person name="Klaysubun C."/>
            <person name="Duangmal K."/>
            <person name="Lipun K."/>
        </authorList>
    </citation>
    <scope>NUCLEOTIDE SEQUENCE [LARGE SCALE GENOMIC DNA]</scope>
    <source>
        <strain evidence="6 7">JCM 11839</strain>
    </source>
</reference>
<comment type="similarity">
    <text evidence="1">Belongs to the LysR transcriptional regulatory family.</text>
</comment>
<organism evidence="6 7">
    <name type="scientific">Pseudonocardia xinjiangensis</name>
    <dbReference type="NCBI Taxonomy" id="75289"/>
    <lineage>
        <taxon>Bacteria</taxon>
        <taxon>Bacillati</taxon>
        <taxon>Actinomycetota</taxon>
        <taxon>Actinomycetes</taxon>
        <taxon>Pseudonocardiales</taxon>
        <taxon>Pseudonocardiaceae</taxon>
        <taxon>Pseudonocardia</taxon>
    </lineage>
</organism>
<sequence>MPVELRHLEHFVALAEESSFTRAAARLNLVQSALSVSIRNLEKDLEATLFDRTSRGVRLAAAGEALLPAARRVLREVATVREEVDAVRGVVRGRLRIGIMQSLALIDAGRMFAAFHQAHPGVVIEPQPAHGGSVALAEHVRHGELDLAFAWQPEASARGLRVAELATEPFVLVVPTSRRLPRRLELADLSDEAFVEFPEGWGARTLSDQAFRNAGIQRRIVVEVADILTCAELVRAGFGVAIMPKSMIRSRGLTWRTVSGLPQWGVSLIASSDRHLTAAAAAFVDLVCTTFDVVLATDDE</sequence>
<dbReference type="Pfam" id="PF03466">
    <property type="entry name" value="LysR_substrate"/>
    <property type="match status" value="1"/>
</dbReference>